<proteinExistence type="predicted"/>
<evidence type="ECO:0000313" key="2">
    <source>
        <dbReference type="Proteomes" id="UP000279860"/>
    </source>
</evidence>
<protein>
    <submittedName>
        <fullName evidence="1">Uncharacterized protein</fullName>
    </submittedName>
</protein>
<dbReference type="Proteomes" id="UP000279860">
    <property type="component" value="Unassembled WGS sequence"/>
</dbReference>
<name>A0A3P1YVT7_TANFO</name>
<dbReference type="AlphaFoldDB" id="A0A3P1YVT7"/>
<dbReference type="EMBL" id="RQYN01000042">
    <property type="protein sequence ID" value="RRD72943.1"/>
    <property type="molecule type" value="Genomic_DNA"/>
</dbReference>
<sequence>MQEGVIRPIGEEPDGYGFPGFMSTSDHRIYVLLFREHTSLPEGKYDVSPAEKAKSLTPIIIP</sequence>
<accession>A0A3P1YVT7</accession>
<evidence type="ECO:0000313" key="1">
    <source>
        <dbReference type="EMBL" id="RRD72943.1"/>
    </source>
</evidence>
<organism evidence="1 2">
    <name type="scientific">Tannerella forsythia</name>
    <name type="common">Bacteroides forsythus</name>
    <dbReference type="NCBI Taxonomy" id="28112"/>
    <lineage>
        <taxon>Bacteria</taxon>
        <taxon>Pseudomonadati</taxon>
        <taxon>Bacteroidota</taxon>
        <taxon>Bacteroidia</taxon>
        <taxon>Bacteroidales</taxon>
        <taxon>Tannerellaceae</taxon>
        <taxon>Tannerella</taxon>
    </lineage>
</organism>
<gene>
    <name evidence="1" type="ORF">EII41_10220</name>
</gene>
<reference evidence="1 2" key="1">
    <citation type="submission" date="2018-11" db="EMBL/GenBank/DDBJ databases">
        <title>Genomes From Bacteria Associated with the Canine Oral Cavity: a Test Case for Automated Genome-Based Taxonomic Assignment.</title>
        <authorList>
            <person name="Coil D.A."/>
            <person name="Jospin G."/>
            <person name="Darling A.E."/>
            <person name="Wallis C."/>
            <person name="Davis I.J."/>
            <person name="Harris S."/>
            <person name="Eisen J.A."/>
            <person name="Holcombe L.J."/>
            <person name="O'Flynn C."/>
        </authorList>
    </citation>
    <scope>NUCLEOTIDE SEQUENCE [LARGE SCALE GENOMIC DNA]</scope>
    <source>
        <strain evidence="1 2">OH1426_COT-023</strain>
    </source>
</reference>
<comment type="caution">
    <text evidence="1">The sequence shown here is derived from an EMBL/GenBank/DDBJ whole genome shotgun (WGS) entry which is preliminary data.</text>
</comment>